<dbReference type="PaxDb" id="5691-EAN79386"/>
<evidence type="ECO:0000256" key="6">
    <source>
        <dbReference type="ARBA" id="ARBA00023315"/>
    </source>
</evidence>
<dbReference type="InParanoid" id="Q385Z5"/>
<evidence type="ECO:0000256" key="8">
    <source>
        <dbReference type="RuleBase" id="RU079119"/>
    </source>
</evidence>
<dbReference type="InterPro" id="IPR039859">
    <property type="entry name" value="PFA4/ZDH16/20/ERF2-like"/>
</dbReference>
<protein>
    <recommendedName>
        <fullName evidence="8">Palmitoyltransferase</fullName>
        <ecNumber evidence="8">2.3.1.225</ecNumber>
    </recommendedName>
</protein>
<keyword evidence="3 8" id="KW-0812">Transmembrane</keyword>
<evidence type="ECO:0000256" key="2">
    <source>
        <dbReference type="ARBA" id="ARBA00022679"/>
    </source>
</evidence>
<dbReference type="GO" id="GO:0016020">
    <property type="term" value="C:membrane"/>
    <property type="evidence" value="ECO:0007669"/>
    <property type="project" value="UniProtKB-SubCell"/>
</dbReference>
<accession>Q385Z5</accession>
<dbReference type="PROSITE" id="PS50216">
    <property type="entry name" value="DHHC"/>
    <property type="match status" value="1"/>
</dbReference>
<dbReference type="InterPro" id="IPR001594">
    <property type="entry name" value="Palmitoyltrfase_DHHC"/>
</dbReference>
<dbReference type="eggNOG" id="KOG1315">
    <property type="taxonomic scope" value="Eukaryota"/>
</dbReference>
<name>Q385Z5_TRYB2</name>
<sequence>MYPSLRMLFCFVFLCIYYVKKAMSVGLYWSARSVRYFTNRYVGFGITLLLLVSCSLVMLCHLHLAVLTNKPTRFDVCLTVLFLSLIFLAFWSFGFCSFVNPGLAPAWLAESRVEGFVRRMLSDLQKMEEVGTDWLNTTDPQEDSSSRIAMKKALAVLQERARRDSCGSSGSVANYDTVGCSERDSLLGNQQQHEVPLRPFRSDPDQTAPRRRESPESHSPMRGYSRQFLRVVSEAIGALDSTPENFEQEMSFLLGGIRWCRYCLLYKLDETHHCSTCRSCVYHMNNHCPWIGQCIGRGNHKCLLLFVGYVSLAALVVVIHAIIAVRSGKVRLLSLDASISFSFFFLVCVFTVLVMVPFLVTELRWLARGEGALRAMRRLIRQRHNPLHGGESSSGAGASADSLSHRSKLQNLRLVFGTDDVFPYWFLPTFPQWPPREEQEAAFWDKVGDTIVKQLVSAMVDELEDGSVGVI</sequence>
<comment type="similarity">
    <text evidence="7">Belongs to the DHHC palmitoyltransferase family. PFA5 subfamily.</text>
</comment>
<reference evidence="11 12" key="1">
    <citation type="journal article" date="2005" name="Science">
        <title>Comparative genomics of trypanosomatid parasitic protozoa.</title>
        <authorList>
            <person name="El-Sayed N.M."/>
            <person name="Myler P.J."/>
            <person name="Blandin G."/>
            <person name="Berriman M."/>
            <person name="Crabtree J."/>
            <person name="Aggarwal G."/>
            <person name="Caler E."/>
            <person name="Renauld H."/>
            <person name="Worthey E.A."/>
            <person name="Hertz-Fowler C."/>
            <person name="Ghedin E."/>
            <person name="Peacock C."/>
            <person name="Bartholomeu D.C."/>
            <person name="Haas B.J."/>
            <person name="Tran A.N."/>
            <person name="Wortman J.R."/>
            <person name="Alsmark U.C."/>
            <person name="Angiuoli S."/>
            <person name="Anupama A."/>
            <person name="Badger J."/>
            <person name="Bringaud F."/>
            <person name="Cadag E."/>
            <person name="Carlton J.M."/>
            <person name="Cerqueira G.C."/>
            <person name="Creasy T."/>
            <person name="Delcher A.L."/>
            <person name="Djikeng A."/>
            <person name="Embley T.M."/>
            <person name="Hauser C."/>
            <person name="Ivens A.C."/>
            <person name="Kummerfeld S.K."/>
            <person name="Pereira-Leal J.B."/>
            <person name="Nilsson D."/>
            <person name="Peterson J."/>
            <person name="Salzberg S.L."/>
            <person name="Shallom J."/>
            <person name="Silva J.C."/>
            <person name="Sundaram J."/>
            <person name="Westenberger S."/>
            <person name="White O."/>
            <person name="Melville S.E."/>
            <person name="Donelson J.E."/>
            <person name="Andersson B."/>
            <person name="Stuart K.D."/>
            <person name="Hall N."/>
        </authorList>
    </citation>
    <scope>NUCLEOTIDE SEQUENCE [LARGE SCALE GENOMIC DNA]</scope>
    <source>
        <strain evidence="11 12">927/4 GUTat10.1</strain>
    </source>
</reference>
<evidence type="ECO:0000256" key="5">
    <source>
        <dbReference type="ARBA" id="ARBA00023136"/>
    </source>
</evidence>
<dbReference type="GO" id="GO:0006612">
    <property type="term" value="P:protein targeting to membrane"/>
    <property type="evidence" value="ECO:0000318"/>
    <property type="project" value="GO_Central"/>
</dbReference>
<feature type="domain" description="Palmitoyltransferase DHHC" evidence="10">
    <location>
        <begin position="258"/>
        <end position="369"/>
    </location>
</feature>
<dbReference type="KEGG" id="tbr:Tb11.02.1710"/>
<keyword evidence="6 8" id="KW-0012">Acyltransferase</keyword>
<evidence type="ECO:0000259" key="10">
    <source>
        <dbReference type="Pfam" id="PF01529"/>
    </source>
</evidence>
<dbReference type="GO" id="GO:0018345">
    <property type="term" value="P:protein palmitoylation"/>
    <property type="evidence" value="ECO:0000255"/>
    <property type="project" value="GeneDB"/>
</dbReference>
<evidence type="ECO:0000256" key="1">
    <source>
        <dbReference type="ARBA" id="ARBA00004141"/>
    </source>
</evidence>
<feature type="transmembrane region" description="Helical" evidence="8">
    <location>
        <begin position="41"/>
        <end position="64"/>
    </location>
</feature>
<feature type="compositionally biased region" description="Basic and acidic residues" evidence="9">
    <location>
        <begin position="200"/>
        <end position="216"/>
    </location>
</feature>
<dbReference type="EMBL" id="CH464491">
    <property type="protein sequence ID" value="EAN79386.1"/>
    <property type="molecule type" value="Genomic_DNA"/>
</dbReference>
<comment type="domain">
    <text evidence="8">The DHHC domain is required for palmitoyltransferase activity.</text>
</comment>
<evidence type="ECO:0000313" key="12">
    <source>
        <dbReference type="Proteomes" id="UP000008524"/>
    </source>
</evidence>
<reference evidence="11 12" key="2">
    <citation type="journal article" date="2005" name="Science">
        <title>The genome of the African trypanosome Trypanosoma brucei.</title>
        <authorList>
            <person name="Berriman M."/>
            <person name="Ghedin E."/>
            <person name="Hertz-Fowler C."/>
            <person name="Blandin G."/>
            <person name="Renauld H."/>
            <person name="Bartholomeu D.C."/>
            <person name="Lennard N.J."/>
            <person name="Caler E."/>
            <person name="Hamlin N.E."/>
            <person name="Haas B."/>
            <person name="Bohme U."/>
            <person name="Hannick L."/>
            <person name="Aslett M.A."/>
            <person name="Shallom J."/>
            <person name="Marcello L."/>
            <person name="Hou L."/>
            <person name="Wickstead B."/>
            <person name="Alsmark U.C."/>
            <person name="Arrowsmith C."/>
            <person name="Atkin R.J."/>
            <person name="Barron A.J."/>
            <person name="Bringaud F."/>
            <person name="Brooks K."/>
            <person name="Carrington M."/>
            <person name="Cherevach I."/>
            <person name="Chillingworth T.J."/>
            <person name="Churcher C."/>
            <person name="Clark L.N."/>
            <person name="Corton C.H."/>
            <person name="Cronin A."/>
            <person name="Davies R.M."/>
            <person name="Doggett J."/>
            <person name="Djikeng A."/>
            <person name="Feldblyum T."/>
            <person name="Field M.C."/>
            <person name="Fraser A."/>
            <person name="Goodhead I."/>
            <person name="Hance Z."/>
            <person name="Harper D."/>
            <person name="Harris B.R."/>
            <person name="Hauser H."/>
            <person name="Hostetler J."/>
            <person name="Ivens A."/>
            <person name="Jagels K."/>
            <person name="Johnson D."/>
            <person name="Johnson J."/>
            <person name="Jones K."/>
            <person name="Kerhornou A.X."/>
            <person name="Koo H."/>
            <person name="Larke N."/>
            <person name="Landfear S."/>
            <person name="Larkin C."/>
            <person name="Leech V."/>
            <person name="Line A."/>
            <person name="Lord A."/>
            <person name="Macleod A."/>
            <person name="Mooney P.J."/>
            <person name="Moule S."/>
            <person name="Martin D.M."/>
            <person name="Morgan G.W."/>
            <person name="Mungall K."/>
            <person name="Norbertczak H."/>
            <person name="Ormond D."/>
            <person name="Pai G."/>
            <person name="Peacock C.S."/>
            <person name="Peterson J."/>
            <person name="Quail M.A."/>
            <person name="Rabbinowitsch E."/>
            <person name="Rajandream M.A."/>
            <person name="Reitter C."/>
            <person name="Salzberg S.L."/>
            <person name="Sanders M."/>
            <person name="Schobel S."/>
            <person name="Sharp S."/>
            <person name="Simmonds M."/>
            <person name="Simpson A.J."/>
            <person name="Tallon L."/>
            <person name="Turner C.M."/>
            <person name="Tait A."/>
            <person name="Tivey A.R."/>
            <person name="Van Aken S."/>
            <person name="Walker D."/>
            <person name="Wanless D."/>
            <person name="Wang S."/>
            <person name="White B."/>
            <person name="White O."/>
            <person name="Whitehead S."/>
            <person name="Woodward J."/>
            <person name="Wortman J."/>
            <person name="Adams M.D."/>
            <person name="Embley T.M."/>
            <person name="Gull K."/>
            <person name="Ullu E."/>
            <person name="Barry J.D."/>
            <person name="Fairlamb A.H."/>
            <person name="Opperdoes F."/>
            <person name="Barrell B.G."/>
            <person name="Donelson J.E."/>
            <person name="Hall N."/>
            <person name="Fraser C.M."/>
            <person name="Melville S.E."/>
            <person name="El-Sayed N.M."/>
        </authorList>
    </citation>
    <scope>NUCLEOTIDE SEQUENCE [LARGE SCALE GENOMIC DNA]</scope>
    <source>
        <strain evidence="11 12">927/4 GUTat10.1</strain>
    </source>
</reference>
<dbReference type="GO" id="GO:0005783">
    <property type="term" value="C:endoplasmic reticulum"/>
    <property type="evidence" value="ECO:0000318"/>
    <property type="project" value="GO_Central"/>
</dbReference>
<feature type="transmembrane region" description="Helical" evidence="8">
    <location>
        <begin position="76"/>
        <end position="95"/>
    </location>
</feature>
<dbReference type="Proteomes" id="UP000008524">
    <property type="component" value="Chromosome 11"/>
</dbReference>
<dbReference type="AlphaFoldDB" id="Q385Z5"/>
<evidence type="ECO:0000313" key="11">
    <source>
        <dbReference type="EMBL" id="EAN79386.1"/>
    </source>
</evidence>
<dbReference type="PANTHER" id="PTHR22883:SF23">
    <property type="entry name" value="PALMITOYLTRANSFERASE ZDHHC6"/>
    <property type="match status" value="1"/>
</dbReference>
<dbReference type="RefSeq" id="XP_828498.1">
    <property type="nucleotide sequence ID" value="XM_823405.1"/>
</dbReference>
<evidence type="ECO:0000256" key="7">
    <source>
        <dbReference type="ARBA" id="ARBA00038298"/>
    </source>
</evidence>
<dbReference type="Pfam" id="PF01529">
    <property type="entry name" value="DHHC"/>
    <property type="match status" value="1"/>
</dbReference>
<keyword evidence="4 8" id="KW-1133">Transmembrane helix</keyword>
<evidence type="ECO:0000256" key="3">
    <source>
        <dbReference type="ARBA" id="ARBA00022692"/>
    </source>
</evidence>
<dbReference type="GO" id="GO:0019706">
    <property type="term" value="F:protein-cysteine S-palmitoyltransferase activity"/>
    <property type="evidence" value="ECO:0000318"/>
    <property type="project" value="GO_Central"/>
</dbReference>
<feature type="transmembrane region" description="Helical" evidence="8">
    <location>
        <begin position="337"/>
        <end position="360"/>
    </location>
</feature>
<dbReference type="GO" id="GO:0006897">
    <property type="term" value="P:endocytosis"/>
    <property type="evidence" value="ECO:0000255"/>
    <property type="project" value="GeneDB"/>
</dbReference>
<keyword evidence="5 8" id="KW-0472">Membrane</keyword>
<dbReference type="GO" id="GO:0005794">
    <property type="term" value="C:Golgi apparatus"/>
    <property type="evidence" value="ECO:0000318"/>
    <property type="project" value="GO_Central"/>
</dbReference>
<dbReference type="EC" id="2.3.1.225" evidence="8"/>
<dbReference type="OrthoDB" id="302728at2759"/>
<comment type="catalytic activity">
    <reaction evidence="8">
        <text>L-cysteinyl-[protein] + hexadecanoyl-CoA = S-hexadecanoyl-L-cysteinyl-[protein] + CoA</text>
        <dbReference type="Rhea" id="RHEA:36683"/>
        <dbReference type="Rhea" id="RHEA-COMP:10131"/>
        <dbReference type="Rhea" id="RHEA-COMP:11032"/>
        <dbReference type="ChEBI" id="CHEBI:29950"/>
        <dbReference type="ChEBI" id="CHEBI:57287"/>
        <dbReference type="ChEBI" id="CHEBI:57379"/>
        <dbReference type="ChEBI" id="CHEBI:74151"/>
        <dbReference type="EC" id="2.3.1.225"/>
    </reaction>
</comment>
<feature type="transmembrane region" description="Helical" evidence="8">
    <location>
        <begin position="303"/>
        <end position="325"/>
    </location>
</feature>
<keyword evidence="12" id="KW-1185">Reference proteome</keyword>
<comment type="subcellular location">
    <subcellularLocation>
        <location evidence="1">Membrane</location>
        <topology evidence="1">Multi-pass membrane protein</topology>
    </subcellularLocation>
</comment>
<proteinExistence type="inferred from homology"/>
<organism evidence="11 12">
    <name type="scientific">Trypanosoma brucei brucei (strain 927/4 GUTat10.1)</name>
    <dbReference type="NCBI Taxonomy" id="185431"/>
    <lineage>
        <taxon>Eukaryota</taxon>
        <taxon>Discoba</taxon>
        <taxon>Euglenozoa</taxon>
        <taxon>Kinetoplastea</taxon>
        <taxon>Metakinetoplastina</taxon>
        <taxon>Trypanosomatida</taxon>
        <taxon>Trypanosomatidae</taxon>
        <taxon>Trypanosoma</taxon>
    </lineage>
</organism>
<evidence type="ECO:0000256" key="9">
    <source>
        <dbReference type="SAM" id="MobiDB-lite"/>
    </source>
</evidence>
<evidence type="ECO:0000256" key="4">
    <source>
        <dbReference type="ARBA" id="ARBA00022989"/>
    </source>
</evidence>
<dbReference type="GeneID" id="3664860"/>
<dbReference type="PANTHER" id="PTHR22883">
    <property type="entry name" value="ZINC FINGER DHHC DOMAIN CONTAINING PROTEIN"/>
    <property type="match status" value="1"/>
</dbReference>
<gene>
    <name evidence="11" type="ORF">Tb11.02.1710</name>
</gene>
<keyword evidence="2 8" id="KW-0808">Transferase</keyword>
<feature type="transmembrane region" description="Helical" evidence="8">
    <location>
        <begin position="7"/>
        <end position="29"/>
    </location>
</feature>
<feature type="region of interest" description="Disordered" evidence="9">
    <location>
        <begin position="188"/>
        <end position="221"/>
    </location>
</feature>